<sequence>MVNTLKERKQNFGIITNKYHWHEITGNTRKYNDTPLMYFHLDGKNDFEDYDEYGYPFGGWEKPTMKGYENKDTCEIKTIAKEMVNTLKERNQTCGIFVNKYDWHEITGNTGKFSNVPLLSIHFDGKNNFDDYNEYGYPFGGWEKPTMKEYEPDKETCDIKVSNVYSVT</sequence>
<dbReference type="PANTHER" id="PTHR23208:SF36">
    <property type="entry name" value="LYSOZYME-RELATED"/>
    <property type="match status" value="1"/>
</dbReference>
<organism evidence="1 2">
    <name type="scientific">Meloidogyne hapla</name>
    <name type="common">Root-knot nematode worm</name>
    <dbReference type="NCBI Taxonomy" id="6305"/>
    <lineage>
        <taxon>Eukaryota</taxon>
        <taxon>Metazoa</taxon>
        <taxon>Ecdysozoa</taxon>
        <taxon>Nematoda</taxon>
        <taxon>Chromadorea</taxon>
        <taxon>Rhabditida</taxon>
        <taxon>Tylenchina</taxon>
        <taxon>Tylenchomorpha</taxon>
        <taxon>Tylenchoidea</taxon>
        <taxon>Meloidogynidae</taxon>
        <taxon>Meloidogyninae</taxon>
        <taxon>Meloidogyne</taxon>
    </lineage>
</organism>
<evidence type="ECO:0000313" key="2">
    <source>
        <dbReference type="WBParaSite" id="MhA1_Contig1342.frz3.gene7"/>
    </source>
</evidence>
<dbReference type="Gene3D" id="3.20.20.80">
    <property type="entry name" value="Glycosidases"/>
    <property type="match status" value="1"/>
</dbReference>
<protein>
    <submittedName>
        <fullName evidence="2">D-alanyl-D-alanine dipeptidase</fullName>
    </submittedName>
</protein>
<dbReference type="GO" id="GO:0007165">
    <property type="term" value="P:signal transduction"/>
    <property type="evidence" value="ECO:0007669"/>
    <property type="project" value="TreeGrafter"/>
</dbReference>
<dbReference type="SUPFAM" id="SSF51445">
    <property type="entry name" value="(Trans)glycosidases"/>
    <property type="match status" value="2"/>
</dbReference>
<dbReference type="WBParaSite" id="MhA1_Contig1342.frz3.gene7">
    <property type="protein sequence ID" value="MhA1_Contig1342.frz3.gene7"/>
    <property type="gene ID" value="MhA1_Contig1342.frz3.gene7"/>
</dbReference>
<evidence type="ECO:0000313" key="1">
    <source>
        <dbReference type="Proteomes" id="UP000095281"/>
    </source>
</evidence>
<dbReference type="InterPro" id="IPR051595">
    <property type="entry name" value="GH25_Enzymes"/>
</dbReference>
<name>A0A1I8B4W5_MELHA</name>
<dbReference type="PANTHER" id="PTHR23208">
    <property type="entry name" value="LYSOZYME PROTEIN"/>
    <property type="match status" value="1"/>
</dbReference>
<accession>A0A1I8B4W5</accession>
<keyword evidence="1" id="KW-1185">Reference proteome</keyword>
<proteinExistence type="predicted"/>
<dbReference type="AlphaFoldDB" id="A0A1I8B4W5"/>
<dbReference type="InterPro" id="IPR017853">
    <property type="entry name" value="GH"/>
</dbReference>
<reference evidence="2" key="1">
    <citation type="submission" date="2016-11" db="UniProtKB">
        <authorList>
            <consortium name="WormBaseParasite"/>
        </authorList>
    </citation>
    <scope>IDENTIFICATION</scope>
</reference>
<dbReference type="Proteomes" id="UP000095281">
    <property type="component" value="Unplaced"/>
</dbReference>